<dbReference type="AlphaFoldDB" id="A0A7D5KL70"/>
<name>A0A7D5KL70_9EURY</name>
<evidence type="ECO:0008006" key="3">
    <source>
        <dbReference type="Google" id="ProtNLM"/>
    </source>
</evidence>
<dbReference type="KEGG" id="haly:HYG82_09205"/>
<dbReference type="OrthoDB" id="271351at2157"/>
<reference evidence="1 2" key="1">
    <citation type="submission" date="2020-07" db="EMBL/GenBank/DDBJ databases">
        <authorList>
            <person name="Cui H."/>
        </authorList>
    </citation>
    <scope>NUCLEOTIDE SEQUENCE [LARGE SCALE GENOMIC DNA]</scope>
    <source>
        <strain evidence="1 2">YPL8</strain>
    </source>
</reference>
<accession>A0A7D5KL70</accession>
<dbReference type="EMBL" id="CP058601">
    <property type="protein sequence ID" value="QLG51179.1"/>
    <property type="molecule type" value="Genomic_DNA"/>
</dbReference>
<proteinExistence type="predicted"/>
<dbReference type="Pfam" id="PF05147">
    <property type="entry name" value="LANC_like"/>
    <property type="match status" value="1"/>
</dbReference>
<dbReference type="GO" id="GO:0031179">
    <property type="term" value="P:peptide modification"/>
    <property type="evidence" value="ECO:0007669"/>
    <property type="project" value="InterPro"/>
</dbReference>
<gene>
    <name evidence="1" type="ORF">HYG82_09205</name>
</gene>
<organism evidence="1 2">
    <name type="scientific">Natrinema halophilum</name>
    <dbReference type="NCBI Taxonomy" id="1699371"/>
    <lineage>
        <taxon>Archaea</taxon>
        <taxon>Methanobacteriati</taxon>
        <taxon>Methanobacteriota</taxon>
        <taxon>Stenosarchaea group</taxon>
        <taxon>Halobacteria</taxon>
        <taxon>Halobacteriales</taxon>
        <taxon>Natrialbaceae</taxon>
        <taxon>Natrinema</taxon>
    </lineage>
</organism>
<dbReference type="SMART" id="SM01260">
    <property type="entry name" value="LANC_like"/>
    <property type="match status" value="1"/>
</dbReference>
<dbReference type="InterPro" id="IPR007822">
    <property type="entry name" value="LANC-like"/>
</dbReference>
<sequence length="214" mass="23824">MLRDEEFVTDRTYDVEGGSAGTILGLLALNERYGSEDLVAFASERGDYLLKNRTESESGYRVWTTLKDCPPLAGFLHGISGIAYSLVRLYNTTGDDRYLDAATEALEYEAHVFSETASNWPDLRPWTNSEFADGWSHGRTGIGLSRLGMSRYVSNELIERDLVRSRDTEASHELFPVDSVANGNCGRIEFLLETETEKDGTASNAHRLLGKVID</sequence>
<dbReference type="Proteomes" id="UP000509241">
    <property type="component" value="Chromosome"/>
</dbReference>
<evidence type="ECO:0000313" key="1">
    <source>
        <dbReference type="EMBL" id="QLG51179.1"/>
    </source>
</evidence>
<dbReference type="Gene3D" id="1.50.10.20">
    <property type="match status" value="1"/>
</dbReference>
<keyword evidence="2" id="KW-1185">Reference proteome</keyword>
<dbReference type="SUPFAM" id="SSF158745">
    <property type="entry name" value="LanC-like"/>
    <property type="match status" value="1"/>
</dbReference>
<evidence type="ECO:0000313" key="2">
    <source>
        <dbReference type="Proteomes" id="UP000509241"/>
    </source>
</evidence>
<protein>
    <recommendedName>
        <fullName evidence="3">Lanthionine synthetase C-like protein</fullName>
    </recommendedName>
</protein>